<feature type="transmembrane region" description="Helical" evidence="1">
    <location>
        <begin position="259"/>
        <end position="279"/>
    </location>
</feature>
<dbReference type="RefSeq" id="WP_330390739.1">
    <property type="nucleotide sequence ID" value="NZ_FRAJ01000023.1"/>
</dbReference>
<proteinExistence type="predicted"/>
<dbReference type="Pfam" id="PF07664">
    <property type="entry name" value="FeoB_C"/>
    <property type="match status" value="1"/>
</dbReference>
<sequence>MEKRQLRLWEVGIYMINQKVGEYEKLLQIFQIAENMQDSRLSDSIIKDIYSNAKAIAKKVVIQKNQNRLEFDKKVDDLLTSKIFGFPIMLLMLGIVFWITIVGANYPSTILAKLLFGIEERLSIFFIAVKVPNWLHDILILGMYRTLAWVVSVMLPPMAIFFPLFTLLEDLGYLPRVAFNLDKLFKKAGAHGKQALTMCMGFGCNAAGVTACRIIESPRERLIAILTNNFVPCNGRFPTLIALATIFIGKNVASKFSSILAALFVSLLVVFGIAITLVISKILTKTILKGIPSSFTLELPPYRKPQIGRIIYTSFIDRTIFVLSRAVVVAAPAGLIIWILANIKIGNINILNHIAAFIDPFAREIGLDGFILMAFIVGLPANEIVIPIIIMSYMSQGAMLELDSLTEMKKLFIENGWNWLTALNVMLFSLLHFPCGTTLWTIKKETGSIKWSILAVLIPTFTAIAVCFIVTKTVMFLGLV</sequence>
<gene>
    <name evidence="4" type="ORF">SAMN02745883_02232</name>
</gene>
<accession>A0A1M6T3Z3</accession>
<dbReference type="GO" id="GO:0005886">
    <property type="term" value="C:plasma membrane"/>
    <property type="evidence" value="ECO:0007669"/>
    <property type="project" value="TreeGrafter"/>
</dbReference>
<dbReference type="Pfam" id="PF07670">
    <property type="entry name" value="Gate"/>
    <property type="match status" value="2"/>
</dbReference>
<dbReference type="GO" id="GO:0015093">
    <property type="term" value="F:ferrous iron transmembrane transporter activity"/>
    <property type="evidence" value="ECO:0007669"/>
    <property type="project" value="InterPro"/>
</dbReference>
<evidence type="ECO:0000313" key="4">
    <source>
        <dbReference type="EMBL" id="SHK51723.1"/>
    </source>
</evidence>
<feature type="transmembrane region" description="Helical" evidence="1">
    <location>
        <begin position="83"/>
        <end position="104"/>
    </location>
</feature>
<dbReference type="PANTHER" id="PTHR43185">
    <property type="entry name" value="FERROUS IRON TRANSPORT PROTEIN B"/>
    <property type="match status" value="1"/>
</dbReference>
<feature type="transmembrane region" description="Helical" evidence="1">
    <location>
        <begin position="147"/>
        <end position="168"/>
    </location>
</feature>
<dbReference type="STRING" id="1121266.SAMN02745883_02232"/>
<evidence type="ECO:0000313" key="5">
    <source>
        <dbReference type="Proteomes" id="UP000184082"/>
    </source>
</evidence>
<organism evidence="4 5">
    <name type="scientific">Caminicella sporogenes DSM 14501</name>
    <dbReference type="NCBI Taxonomy" id="1121266"/>
    <lineage>
        <taxon>Bacteria</taxon>
        <taxon>Bacillati</taxon>
        <taxon>Bacillota</taxon>
        <taxon>Clostridia</taxon>
        <taxon>Peptostreptococcales</taxon>
        <taxon>Caminicellaceae</taxon>
        <taxon>Caminicella</taxon>
    </lineage>
</organism>
<dbReference type="AlphaFoldDB" id="A0A1M6T3Z3"/>
<evidence type="ECO:0000256" key="1">
    <source>
        <dbReference type="SAM" id="Phobius"/>
    </source>
</evidence>
<feature type="domain" description="Nucleoside transporter/FeoB GTPase Gate" evidence="3">
    <location>
        <begin position="152"/>
        <end position="244"/>
    </location>
</feature>
<feature type="transmembrane region" description="Helical" evidence="1">
    <location>
        <begin position="453"/>
        <end position="479"/>
    </location>
</feature>
<protein>
    <submittedName>
        <fullName evidence="4">Ferrous iron transport protein B</fullName>
    </submittedName>
</protein>
<keyword evidence="5" id="KW-1185">Reference proteome</keyword>
<evidence type="ECO:0000259" key="2">
    <source>
        <dbReference type="Pfam" id="PF07664"/>
    </source>
</evidence>
<dbReference type="InterPro" id="IPR050860">
    <property type="entry name" value="FeoB_GTPase"/>
</dbReference>
<feature type="transmembrane region" description="Helical" evidence="1">
    <location>
        <begin position="319"/>
        <end position="341"/>
    </location>
</feature>
<feature type="transmembrane region" description="Helical" evidence="1">
    <location>
        <begin position="370"/>
        <end position="395"/>
    </location>
</feature>
<name>A0A1M6T3Z3_9FIRM</name>
<dbReference type="InterPro" id="IPR011640">
    <property type="entry name" value="Fe2_transport_prot_B_C"/>
</dbReference>
<reference evidence="4 5" key="1">
    <citation type="submission" date="2016-11" db="EMBL/GenBank/DDBJ databases">
        <authorList>
            <person name="Jaros S."/>
            <person name="Januszkiewicz K."/>
            <person name="Wedrychowicz H."/>
        </authorList>
    </citation>
    <scope>NUCLEOTIDE SEQUENCE [LARGE SCALE GENOMIC DNA]</scope>
    <source>
        <strain evidence="4 5">DSM 14501</strain>
    </source>
</reference>
<feature type="transmembrane region" description="Helical" evidence="1">
    <location>
        <begin position="416"/>
        <end position="433"/>
    </location>
</feature>
<dbReference type="EMBL" id="FRAJ01000023">
    <property type="protein sequence ID" value="SHK51723.1"/>
    <property type="molecule type" value="Genomic_DNA"/>
</dbReference>
<dbReference type="InterPro" id="IPR011642">
    <property type="entry name" value="Gate_dom"/>
</dbReference>
<feature type="domain" description="Nucleoside transporter/FeoB GTPase Gate" evidence="3">
    <location>
        <begin position="324"/>
        <end position="448"/>
    </location>
</feature>
<keyword evidence="1" id="KW-0812">Transmembrane</keyword>
<dbReference type="Proteomes" id="UP000184082">
    <property type="component" value="Unassembled WGS sequence"/>
</dbReference>
<keyword evidence="1" id="KW-0472">Membrane</keyword>
<evidence type="ECO:0000259" key="3">
    <source>
        <dbReference type="Pfam" id="PF07670"/>
    </source>
</evidence>
<dbReference type="PANTHER" id="PTHR43185:SF2">
    <property type="entry name" value="FERROUS IRON TRANSPORT PROTEIN B"/>
    <property type="match status" value="1"/>
</dbReference>
<keyword evidence="1" id="KW-1133">Transmembrane helix</keyword>
<feature type="domain" description="Ferrous iron transport protein B C-terminal" evidence="2">
    <location>
        <begin position="267"/>
        <end position="314"/>
    </location>
</feature>